<protein>
    <submittedName>
        <fullName evidence="1">Uncharacterized protein</fullName>
    </submittedName>
</protein>
<sequence>MSLQATEIATFSPCELYLEQPDKSVRQEIAGRNMDPLKLLTMLRIKFSGAYEVQPPDDFLLHFPPSNRLKFLPEVCIDKLVSREAIIEELFDDKNPFEPERDETLIQWILHKGRKLFLTILDTHIAKNPYDNLDSLECFHAHGLNDDHLPWTDSSRFHPIVDPESEPWFHDTWSLHMDYFERSQWMFLVPVITSNQFTYRLQAKQILPFLQVDGEPKAGAFGRVYCVEVEPSHIDIGFPIKRIAVKEITSLPQQCETVAEAWPNEVRVLEKTRSLGDPHLITCIAAIERVRIRYDRNIGKGEKE</sequence>
<dbReference type="AlphaFoldDB" id="A0A8J2IS20"/>
<evidence type="ECO:0000313" key="2">
    <source>
        <dbReference type="Proteomes" id="UP000693738"/>
    </source>
</evidence>
<dbReference type="Proteomes" id="UP000693738">
    <property type="component" value="Unassembled WGS sequence"/>
</dbReference>
<comment type="caution">
    <text evidence="1">The sequence shown here is derived from an EMBL/GenBank/DDBJ whole genome shotgun (WGS) entry which is preliminary data.</text>
</comment>
<reference evidence="1" key="1">
    <citation type="submission" date="2021-05" db="EMBL/GenBank/DDBJ databases">
        <authorList>
            <person name="Khan N."/>
        </authorList>
    </citation>
    <scope>NUCLEOTIDE SEQUENCE</scope>
</reference>
<dbReference type="EMBL" id="CAJSTJ010000145">
    <property type="protein sequence ID" value="CAG7562062.1"/>
    <property type="molecule type" value="Genomic_DNA"/>
</dbReference>
<evidence type="ECO:0000313" key="1">
    <source>
        <dbReference type="EMBL" id="CAG7562062.1"/>
    </source>
</evidence>
<accession>A0A8J2IS20</accession>
<organism evidence="1 2">
    <name type="scientific">Fusarium equiseti</name>
    <name type="common">Fusarium scirpi</name>
    <dbReference type="NCBI Taxonomy" id="61235"/>
    <lineage>
        <taxon>Eukaryota</taxon>
        <taxon>Fungi</taxon>
        <taxon>Dikarya</taxon>
        <taxon>Ascomycota</taxon>
        <taxon>Pezizomycotina</taxon>
        <taxon>Sordariomycetes</taxon>
        <taxon>Hypocreomycetidae</taxon>
        <taxon>Hypocreales</taxon>
        <taxon>Nectriaceae</taxon>
        <taxon>Fusarium</taxon>
        <taxon>Fusarium incarnatum-equiseti species complex</taxon>
    </lineage>
</organism>
<proteinExistence type="predicted"/>
<gene>
    <name evidence="1" type="ORF">FEQUK3_LOCUS7780</name>
</gene>
<name>A0A8J2IS20_FUSEQ</name>